<proteinExistence type="predicted"/>
<dbReference type="Proteomes" id="UP001319828">
    <property type="component" value="Unassembled WGS sequence"/>
</dbReference>
<comment type="caution">
    <text evidence="1">The sequence shown here is derived from an EMBL/GenBank/DDBJ whole genome shotgun (WGS) entry which is preliminary data.</text>
</comment>
<gene>
    <name evidence="1" type="ORF">H2252_00255</name>
</gene>
<evidence type="ECO:0000313" key="2">
    <source>
        <dbReference type="Proteomes" id="UP001319828"/>
    </source>
</evidence>
<sequence length="132" mass="14845">MLFTKASEYALLSLIYIAQKEKPQDVDFLSNELNIPKSFLAKILQTLARDNLLNSFKGTKGGFTLAKEPKEYNIKEIINSVEKKEISVFECSGGVCPDNKEKKCTLMPLLIELQDRIDGFLSSITLADIIKK</sequence>
<evidence type="ECO:0000313" key="1">
    <source>
        <dbReference type="EMBL" id="MBZ7973816.1"/>
    </source>
</evidence>
<reference evidence="1" key="1">
    <citation type="submission" date="2020-07" db="EMBL/GenBank/DDBJ databases">
        <title>Campylobacter molothri sp. nov. isolated from wild birds.</title>
        <authorList>
            <person name="Miller W.G."/>
            <person name="Chapman M.H."/>
            <person name="Yee E."/>
            <person name="Lopes B.S."/>
            <person name="Forbes K.J."/>
        </authorList>
    </citation>
    <scope>NUCLEOTIDE SEQUENCE</scope>
    <source>
        <strain evidence="1">RM9754</strain>
    </source>
</reference>
<organism evidence="1 2">
    <name type="scientific">Campylobacter molothri</name>
    <dbReference type="NCBI Taxonomy" id="1032242"/>
    <lineage>
        <taxon>Bacteria</taxon>
        <taxon>Pseudomonadati</taxon>
        <taxon>Campylobacterota</taxon>
        <taxon>Epsilonproteobacteria</taxon>
        <taxon>Campylobacterales</taxon>
        <taxon>Campylobacteraceae</taxon>
        <taxon>Campylobacter</taxon>
    </lineage>
</organism>
<protein>
    <submittedName>
        <fullName evidence="1">RrF2 family transcriptional regulator</fullName>
    </submittedName>
</protein>
<keyword evidence="2" id="KW-1185">Reference proteome</keyword>
<accession>A0ACC5VZP4</accession>
<name>A0ACC5VZP4_9BACT</name>
<dbReference type="EMBL" id="JACHUQ010000001">
    <property type="protein sequence ID" value="MBZ7973816.1"/>
    <property type="molecule type" value="Genomic_DNA"/>
</dbReference>